<comment type="similarity">
    <text evidence="2">Belongs to the bile acid:sodium symporter (BASS) (TC 2.A.28) family.</text>
</comment>
<dbReference type="GO" id="GO:0016020">
    <property type="term" value="C:membrane"/>
    <property type="evidence" value="ECO:0007669"/>
    <property type="project" value="UniProtKB-SubCell"/>
</dbReference>
<evidence type="ECO:0000256" key="5">
    <source>
        <dbReference type="ARBA" id="ARBA00022989"/>
    </source>
</evidence>
<evidence type="ECO:0000256" key="1">
    <source>
        <dbReference type="ARBA" id="ARBA00004141"/>
    </source>
</evidence>
<evidence type="ECO:0000256" key="7">
    <source>
        <dbReference type="SAM" id="Phobius"/>
    </source>
</evidence>
<evidence type="ECO:0000313" key="9">
    <source>
        <dbReference type="Proteomes" id="UP000515146"/>
    </source>
</evidence>
<dbReference type="KEGG" id="dpte:113789078"/>
<evidence type="ECO:0000313" key="10">
    <source>
        <dbReference type="RefSeq" id="XP_027194366.1"/>
    </source>
</evidence>
<protein>
    <submittedName>
        <fullName evidence="10">Sodium/bile acid cotransporter 5-like</fullName>
    </submittedName>
</protein>
<dbReference type="InterPro" id="IPR038770">
    <property type="entry name" value="Na+/solute_symporter_sf"/>
</dbReference>
<evidence type="ECO:0000256" key="6">
    <source>
        <dbReference type="ARBA" id="ARBA00023136"/>
    </source>
</evidence>
<keyword evidence="8" id="KW-0732">Signal</keyword>
<keyword evidence="6 7" id="KW-0472">Membrane</keyword>
<feature type="chain" id="PRO_5027806381" evidence="8">
    <location>
        <begin position="28"/>
        <end position="216"/>
    </location>
</feature>
<dbReference type="InterPro" id="IPR004710">
    <property type="entry name" value="Bilac:Na_transpt"/>
</dbReference>
<dbReference type="GO" id="GO:0008508">
    <property type="term" value="F:bile acid:sodium symporter activity"/>
    <property type="evidence" value="ECO:0007669"/>
    <property type="project" value="TreeGrafter"/>
</dbReference>
<keyword evidence="3 7" id="KW-0812">Transmembrane</keyword>
<dbReference type="AlphaFoldDB" id="A0A6P6XNB8"/>
<feature type="non-terminal residue" evidence="10">
    <location>
        <position position="216"/>
    </location>
</feature>
<reference evidence="10" key="1">
    <citation type="submission" date="2025-08" db="UniProtKB">
        <authorList>
            <consortium name="RefSeq"/>
        </authorList>
    </citation>
    <scope>IDENTIFICATION</scope>
    <source>
        <strain evidence="10">Airmid</strain>
    </source>
</reference>
<feature type="transmembrane region" description="Helical" evidence="7">
    <location>
        <begin position="174"/>
        <end position="195"/>
    </location>
</feature>
<feature type="transmembrane region" description="Helical" evidence="7">
    <location>
        <begin position="144"/>
        <end position="167"/>
    </location>
</feature>
<feature type="signal peptide" evidence="8">
    <location>
        <begin position="1"/>
        <end position="27"/>
    </location>
</feature>
<sequence>MKISIKNSRLAIIRLALLFCFLQLISSTKTETIPPPPTTTTTEARITESLIPNTIDKIIVNNENNSISSIAMNLIPDNNNNNDQYYNHHHNYNDFSKNYSKLHSSENIIENIITDGTELFDTSTNTTAEVIVKATPLLKLIHDYLLVILLISVMFSMGCGVTIFEVWNHLRRPTAVLVCIAAQFFLVPFIGYLIITLLELEVLHSTGLLILACCPG</sequence>
<name>A0A6P6XNB8_DERPT</name>
<evidence type="ECO:0000256" key="3">
    <source>
        <dbReference type="ARBA" id="ARBA00022692"/>
    </source>
</evidence>
<dbReference type="Gene3D" id="1.20.1530.20">
    <property type="match status" value="1"/>
</dbReference>
<dbReference type="PANTHER" id="PTHR10361:SF28">
    <property type="entry name" value="P3 PROTEIN-RELATED"/>
    <property type="match status" value="1"/>
</dbReference>
<accession>A0A6P6XNB8</accession>
<dbReference type="PANTHER" id="PTHR10361">
    <property type="entry name" value="SODIUM-BILE ACID COTRANSPORTER"/>
    <property type="match status" value="1"/>
</dbReference>
<dbReference type="InParanoid" id="A0A6P6XNB8"/>
<dbReference type="Pfam" id="PF01758">
    <property type="entry name" value="SBF"/>
    <property type="match status" value="1"/>
</dbReference>
<gene>
    <name evidence="10" type="primary">LOC113789078</name>
</gene>
<keyword evidence="4" id="KW-0769">Symport</keyword>
<dbReference type="InterPro" id="IPR002657">
    <property type="entry name" value="BilAc:Na_symport/Acr3"/>
</dbReference>
<keyword evidence="9" id="KW-1185">Reference proteome</keyword>
<evidence type="ECO:0000256" key="2">
    <source>
        <dbReference type="ARBA" id="ARBA00006528"/>
    </source>
</evidence>
<dbReference type="Proteomes" id="UP000515146">
    <property type="component" value="Unplaced"/>
</dbReference>
<evidence type="ECO:0000256" key="8">
    <source>
        <dbReference type="SAM" id="SignalP"/>
    </source>
</evidence>
<keyword evidence="5 7" id="KW-1133">Transmembrane helix</keyword>
<dbReference type="OrthoDB" id="203097at2759"/>
<organism evidence="9 10">
    <name type="scientific">Dermatophagoides pteronyssinus</name>
    <name type="common">European house dust mite</name>
    <dbReference type="NCBI Taxonomy" id="6956"/>
    <lineage>
        <taxon>Eukaryota</taxon>
        <taxon>Metazoa</taxon>
        <taxon>Ecdysozoa</taxon>
        <taxon>Arthropoda</taxon>
        <taxon>Chelicerata</taxon>
        <taxon>Arachnida</taxon>
        <taxon>Acari</taxon>
        <taxon>Acariformes</taxon>
        <taxon>Sarcoptiformes</taxon>
        <taxon>Astigmata</taxon>
        <taxon>Psoroptidia</taxon>
        <taxon>Analgoidea</taxon>
        <taxon>Pyroglyphidae</taxon>
        <taxon>Dermatophagoidinae</taxon>
        <taxon>Dermatophagoides</taxon>
    </lineage>
</organism>
<dbReference type="RefSeq" id="XP_027194366.1">
    <property type="nucleotide sequence ID" value="XM_027338565.1"/>
</dbReference>
<evidence type="ECO:0000256" key="4">
    <source>
        <dbReference type="ARBA" id="ARBA00022847"/>
    </source>
</evidence>
<proteinExistence type="inferred from homology"/>
<keyword evidence="4" id="KW-0813">Transport</keyword>
<comment type="subcellular location">
    <subcellularLocation>
        <location evidence="1">Membrane</location>
        <topology evidence="1">Multi-pass membrane protein</topology>
    </subcellularLocation>
</comment>